<dbReference type="PANTHER" id="PTHR34475:SF1">
    <property type="entry name" value="CYTOSKELETON PROTEIN RODZ"/>
    <property type="match status" value="1"/>
</dbReference>
<keyword evidence="5" id="KW-1185">Reference proteome</keyword>
<protein>
    <submittedName>
        <fullName evidence="4">Cytoskeleton protein RodZ</fullName>
    </submittedName>
</protein>
<evidence type="ECO:0000313" key="4">
    <source>
        <dbReference type="EMBL" id="MBB6096544.1"/>
    </source>
</evidence>
<gene>
    <name evidence="4" type="ORF">HNQ60_005466</name>
</gene>
<dbReference type="RefSeq" id="WP_184335931.1">
    <property type="nucleotide sequence ID" value="NZ_JACHHZ010000008.1"/>
</dbReference>
<evidence type="ECO:0000256" key="1">
    <source>
        <dbReference type="SAM" id="MobiDB-lite"/>
    </source>
</evidence>
<dbReference type="SUPFAM" id="SSF47413">
    <property type="entry name" value="lambda repressor-like DNA-binding domains"/>
    <property type="match status" value="1"/>
</dbReference>
<sequence length="293" mass="30292">MAQTAEPAAAAPPPPSSPTPGEFLRAGREGRGLTVQQVADELHLDVRLVQAIESNNFLLLGAPVYARGHLRKYATVLGLSPEVVISHYETLTDVPVTPTVIPASVAVPPPQRVSLRVPMLIVGGIVAVGLLIWVAIALLGRTQSSPVSSVPQSATAPAAAPAEIPQQTNPGQSAAAPPAQPLVAEGAPAASRAPALVEQPAPRAAVAGEGVRMRLTFSESSWVEIYDAGDRRLMYGIGQPGQTRVVAGTAPLRVTLGLASAVTLDVNDSPVVVPRRANRDAARFTVAADGSLR</sequence>
<dbReference type="Pfam" id="PF13464">
    <property type="entry name" value="RodZ_C"/>
    <property type="match status" value="1"/>
</dbReference>
<dbReference type="CDD" id="cd00093">
    <property type="entry name" value="HTH_XRE"/>
    <property type="match status" value="1"/>
</dbReference>
<keyword evidence="2" id="KW-1133">Transmembrane helix</keyword>
<dbReference type="InterPro" id="IPR050400">
    <property type="entry name" value="Bact_Cytoskel_RodZ"/>
</dbReference>
<keyword evidence="2" id="KW-0472">Membrane</keyword>
<accession>A0A841HV61</accession>
<dbReference type="PANTHER" id="PTHR34475">
    <property type="match status" value="1"/>
</dbReference>
<dbReference type="GO" id="GO:0003677">
    <property type="term" value="F:DNA binding"/>
    <property type="evidence" value="ECO:0007669"/>
    <property type="project" value="InterPro"/>
</dbReference>
<dbReference type="AlphaFoldDB" id="A0A841HV61"/>
<keyword evidence="2" id="KW-0812">Transmembrane</keyword>
<name>A0A841HV61_9GAMM</name>
<reference evidence="4 5" key="1">
    <citation type="submission" date="2020-08" db="EMBL/GenBank/DDBJ databases">
        <title>Genomic Encyclopedia of Type Strains, Phase IV (KMG-IV): sequencing the most valuable type-strain genomes for metagenomic binning, comparative biology and taxonomic classification.</title>
        <authorList>
            <person name="Goeker M."/>
        </authorList>
    </citation>
    <scope>NUCLEOTIDE SEQUENCE [LARGE SCALE GENOMIC DNA]</scope>
    <source>
        <strain evidence="4 5">DSM 26723</strain>
    </source>
</reference>
<organism evidence="4 5">
    <name type="scientific">Povalibacter uvarum</name>
    <dbReference type="NCBI Taxonomy" id="732238"/>
    <lineage>
        <taxon>Bacteria</taxon>
        <taxon>Pseudomonadati</taxon>
        <taxon>Pseudomonadota</taxon>
        <taxon>Gammaproteobacteria</taxon>
        <taxon>Steroidobacterales</taxon>
        <taxon>Steroidobacteraceae</taxon>
        <taxon>Povalibacter</taxon>
    </lineage>
</organism>
<feature type="region of interest" description="Disordered" evidence="1">
    <location>
        <begin position="145"/>
        <end position="179"/>
    </location>
</feature>
<dbReference type="Pfam" id="PF13413">
    <property type="entry name" value="HTH_25"/>
    <property type="match status" value="1"/>
</dbReference>
<dbReference type="InterPro" id="IPR025194">
    <property type="entry name" value="RodZ-like_C"/>
</dbReference>
<feature type="region of interest" description="Disordered" evidence="1">
    <location>
        <begin position="1"/>
        <end position="26"/>
    </location>
</feature>
<dbReference type="Gene3D" id="1.10.260.40">
    <property type="entry name" value="lambda repressor-like DNA-binding domains"/>
    <property type="match status" value="1"/>
</dbReference>
<dbReference type="Proteomes" id="UP000588068">
    <property type="component" value="Unassembled WGS sequence"/>
</dbReference>
<dbReference type="InterPro" id="IPR010982">
    <property type="entry name" value="Lambda_DNA-bd_dom_sf"/>
</dbReference>
<feature type="compositionally biased region" description="Low complexity" evidence="1">
    <location>
        <begin position="145"/>
        <end position="162"/>
    </location>
</feature>
<feature type="transmembrane region" description="Helical" evidence="2">
    <location>
        <begin position="119"/>
        <end position="140"/>
    </location>
</feature>
<dbReference type="EMBL" id="JACHHZ010000008">
    <property type="protein sequence ID" value="MBB6096544.1"/>
    <property type="molecule type" value="Genomic_DNA"/>
</dbReference>
<evidence type="ECO:0000313" key="5">
    <source>
        <dbReference type="Proteomes" id="UP000588068"/>
    </source>
</evidence>
<evidence type="ECO:0000256" key="2">
    <source>
        <dbReference type="SAM" id="Phobius"/>
    </source>
</evidence>
<feature type="domain" description="HTH cro/C1-type" evidence="3">
    <location>
        <begin position="24"/>
        <end position="84"/>
    </location>
</feature>
<proteinExistence type="predicted"/>
<evidence type="ECO:0000259" key="3">
    <source>
        <dbReference type="PROSITE" id="PS50943"/>
    </source>
</evidence>
<comment type="caution">
    <text evidence="4">The sequence shown here is derived from an EMBL/GenBank/DDBJ whole genome shotgun (WGS) entry which is preliminary data.</text>
</comment>
<dbReference type="InterPro" id="IPR001387">
    <property type="entry name" value="Cro/C1-type_HTH"/>
</dbReference>
<dbReference type="PROSITE" id="PS50943">
    <property type="entry name" value="HTH_CROC1"/>
    <property type="match status" value="1"/>
</dbReference>